<proteinExistence type="predicted"/>
<dbReference type="CDD" id="cd00082">
    <property type="entry name" value="HisKA"/>
    <property type="match status" value="1"/>
</dbReference>
<feature type="domain" description="Histidine kinase" evidence="8">
    <location>
        <begin position="314"/>
        <end position="524"/>
    </location>
</feature>
<dbReference type="SUPFAM" id="SSF52172">
    <property type="entry name" value="CheY-like"/>
    <property type="match status" value="1"/>
</dbReference>
<dbReference type="InterPro" id="IPR011006">
    <property type="entry name" value="CheY-like_superfamily"/>
</dbReference>
<dbReference type="Gene3D" id="1.10.287.130">
    <property type="match status" value="1"/>
</dbReference>
<dbReference type="PROSITE" id="PS50110">
    <property type="entry name" value="RESPONSE_REGULATORY"/>
    <property type="match status" value="1"/>
</dbReference>
<dbReference type="Pfam" id="PF00072">
    <property type="entry name" value="Response_reg"/>
    <property type="match status" value="1"/>
</dbReference>
<evidence type="ECO:0000313" key="10">
    <source>
        <dbReference type="EMBL" id="GAK57799.1"/>
    </source>
</evidence>
<dbReference type="AlphaFoldDB" id="A0A081BZP4"/>
<dbReference type="SMART" id="SM00065">
    <property type="entry name" value="GAF"/>
    <property type="match status" value="1"/>
</dbReference>
<dbReference type="InterPro" id="IPR004358">
    <property type="entry name" value="Sig_transdc_His_kin-like_C"/>
</dbReference>
<keyword evidence="11" id="KW-1185">Reference proteome</keyword>
<dbReference type="Gene3D" id="3.30.450.40">
    <property type="match status" value="1"/>
</dbReference>
<dbReference type="GO" id="GO:0000155">
    <property type="term" value="F:phosphorelay sensor kinase activity"/>
    <property type="evidence" value="ECO:0007669"/>
    <property type="project" value="InterPro"/>
</dbReference>
<dbReference type="PRINTS" id="PR00344">
    <property type="entry name" value="BCTRLSENSOR"/>
</dbReference>
<protein>
    <recommendedName>
        <fullName evidence="2">histidine kinase</fullName>
        <ecNumber evidence="2">2.7.13.3</ecNumber>
    </recommendedName>
</protein>
<dbReference type="Gene3D" id="3.30.565.10">
    <property type="entry name" value="Histidine kinase-like ATPase, C-terminal domain"/>
    <property type="match status" value="1"/>
</dbReference>
<dbReference type="SMART" id="SM00387">
    <property type="entry name" value="HATPase_c"/>
    <property type="match status" value="1"/>
</dbReference>
<dbReference type="HOGENOM" id="CLU_000445_114_72_0"/>
<dbReference type="STRING" id="1499967.U27_04766"/>
<dbReference type="InterPro" id="IPR036890">
    <property type="entry name" value="HATPase_C_sf"/>
</dbReference>
<reference evidence="10" key="1">
    <citation type="journal article" date="2015" name="PeerJ">
        <title>First genomic representation of candidate bacterial phylum KSB3 points to enhanced environmental sensing as a trigger of wastewater bulking.</title>
        <authorList>
            <person name="Sekiguchi Y."/>
            <person name="Ohashi A."/>
            <person name="Parks D.H."/>
            <person name="Yamauchi T."/>
            <person name="Tyson G.W."/>
            <person name="Hugenholtz P."/>
        </authorList>
    </citation>
    <scope>NUCLEOTIDE SEQUENCE [LARGE SCALE GENOMIC DNA]</scope>
</reference>
<dbReference type="EC" id="2.7.13.3" evidence="2"/>
<keyword evidence="3 7" id="KW-0597">Phosphoprotein</keyword>
<evidence type="ECO:0000256" key="1">
    <source>
        <dbReference type="ARBA" id="ARBA00000085"/>
    </source>
</evidence>
<feature type="modified residue" description="4-aspartylphosphate" evidence="7">
    <location>
        <position position="62"/>
    </location>
</feature>
<dbReference type="Gene3D" id="3.40.50.2300">
    <property type="match status" value="1"/>
</dbReference>
<accession>A0A081BZP4</accession>
<dbReference type="SUPFAM" id="SSF55874">
    <property type="entry name" value="ATPase domain of HSP90 chaperone/DNA topoisomerase II/histidine kinase"/>
    <property type="match status" value="1"/>
</dbReference>
<dbReference type="Pfam" id="PF02518">
    <property type="entry name" value="HATPase_c"/>
    <property type="match status" value="1"/>
</dbReference>
<evidence type="ECO:0000256" key="4">
    <source>
        <dbReference type="ARBA" id="ARBA00022679"/>
    </source>
</evidence>
<name>A0A081BZP4_VECG1</name>
<evidence type="ECO:0000256" key="2">
    <source>
        <dbReference type="ARBA" id="ARBA00012438"/>
    </source>
</evidence>
<dbReference type="InterPro" id="IPR001789">
    <property type="entry name" value="Sig_transdc_resp-reg_receiver"/>
</dbReference>
<dbReference type="InterPro" id="IPR005467">
    <property type="entry name" value="His_kinase_dom"/>
</dbReference>
<dbReference type="SMART" id="SM00388">
    <property type="entry name" value="HisKA"/>
    <property type="match status" value="1"/>
</dbReference>
<dbReference type="PANTHER" id="PTHR43711:SF1">
    <property type="entry name" value="HISTIDINE KINASE 1"/>
    <property type="match status" value="1"/>
</dbReference>
<dbReference type="CDD" id="cd00075">
    <property type="entry name" value="HATPase"/>
    <property type="match status" value="1"/>
</dbReference>
<dbReference type="EMBL" id="DF820466">
    <property type="protein sequence ID" value="GAK57799.1"/>
    <property type="molecule type" value="Genomic_DNA"/>
</dbReference>
<dbReference type="InterPro" id="IPR003594">
    <property type="entry name" value="HATPase_dom"/>
</dbReference>
<dbReference type="InterPro" id="IPR029016">
    <property type="entry name" value="GAF-like_dom_sf"/>
</dbReference>
<sequence>MNWGYILCIDDDLMELNTLANQLQEEFSRSHIVYKAESAEEATLIMDMLQAAQKQIELILCDQTMPGIPGSTFLDTVHQVNPEIMKVLLTTPQDTVSSEYLFSRATVHNVLEKPWSREHLILTVESLLKLYSFSQHIEELQEISLQFGPIFDLPQLLRKAIYYIEKMTSAWKVAIAITDGKSITPTLYVSNASERMENQPQKDHIEQLFREIFLKRKEPIVFTNAYENKYLKQFDVPDWYKANHVVCIPLWRDACFFGVIYMADKISGLPFFREDIMSAKIIAYQLISGLENIRLTEEKLRMDRLSTVGNMASEIIHDLKGPMTTILGFAELLELEKSPYQEQKQYAQIIATEVERMGEMVEEILEFSRDDKIKLNLQPCEIDPFISEVVEMLKRMFNGQKIHLLTKLHCKKPIYADKEKLKRVFFNIASNAKEALQEEGKFSINTYSHNQTHIEFRLADSGVGIPAHVKENIFEPFVTYGKKRGTGLGMSIARKIVTDHGGNIWVESEEGTGTIFYFTIPFVQNMNPSNERSR</sequence>
<dbReference type="Pfam" id="PF00512">
    <property type="entry name" value="HisKA"/>
    <property type="match status" value="1"/>
</dbReference>
<evidence type="ECO:0000256" key="5">
    <source>
        <dbReference type="ARBA" id="ARBA00022777"/>
    </source>
</evidence>
<evidence type="ECO:0000259" key="9">
    <source>
        <dbReference type="PROSITE" id="PS50110"/>
    </source>
</evidence>
<evidence type="ECO:0000259" key="8">
    <source>
        <dbReference type="PROSITE" id="PS50109"/>
    </source>
</evidence>
<evidence type="ECO:0000256" key="6">
    <source>
        <dbReference type="ARBA" id="ARBA00023012"/>
    </source>
</evidence>
<dbReference type="PROSITE" id="PS50109">
    <property type="entry name" value="HIS_KIN"/>
    <property type="match status" value="1"/>
</dbReference>
<dbReference type="SMART" id="SM00448">
    <property type="entry name" value="REC"/>
    <property type="match status" value="1"/>
</dbReference>
<dbReference type="InterPro" id="IPR003018">
    <property type="entry name" value="GAF"/>
</dbReference>
<evidence type="ECO:0000313" key="11">
    <source>
        <dbReference type="Proteomes" id="UP000030661"/>
    </source>
</evidence>
<gene>
    <name evidence="10" type="ORF">U27_04766</name>
</gene>
<dbReference type="SUPFAM" id="SSF55781">
    <property type="entry name" value="GAF domain-like"/>
    <property type="match status" value="1"/>
</dbReference>
<organism evidence="10">
    <name type="scientific">Vecturithrix granuli</name>
    <dbReference type="NCBI Taxonomy" id="1499967"/>
    <lineage>
        <taxon>Bacteria</taxon>
        <taxon>Candidatus Moduliflexota</taxon>
        <taxon>Candidatus Vecturitrichia</taxon>
        <taxon>Candidatus Vecturitrichales</taxon>
        <taxon>Candidatus Vecturitrichaceae</taxon>
        <taxon>Candidatus Vecturithrix</taxon>
    </lineage>
</organism>
<keyword evidence="6" id="KW-0902">Two-component regulatory system</keyword>
<dbReference type="Proteomes" id="UP000030661">
    <property type="component" value="Unassembled WGS sequence"/>
</dbReference>
<dbReference type="eggNOG" id="COG2205">
    <property type="taxonomic scope" value="Bacteria"/>
</dbReference>
<dbReference type="InterPro" id="IPR036097">
    <property type="entry name" value="HisK_dim/P_sf"/>
</dbReference>
<dbReference type="SUPFAM" id="SSF47384">
    <property type="entry name" value="Homodimeric domain of signal transducing histidine kinase"/>
    <property type="match status" value="1"/>
</dbReference>
<dbReference type="InterPro" id="IPR050736">
    <property type="entry name" value="Sensor_HK_Regulatory"/>
</dbReference>
<dbReference type="InterPro" id="IPR003661">
    <property type="entry name" value="HisK_dim/P_dom"/>
</dbReference>
<evidence type="ECO:0000256" key="3">
    <source>
        <dbReference type="ARBA" id="ARBA00022553"/>
    </source>
</evidence>
<keyword evidence="4" id="KW-0808">Transferase</keyword>
<feature type="domain" description="Response regulatory" evidence="9">
    <location>
        <begin position="5"/>
        <end position="128"/>
    </location>
</feature>
<dbReference type="PANTHER" id="PTHR43711">
    <property type="entry name" value="TWO-COMPONENT HISTIDINE KINASE"/>
    <property type="match status" value="1"/>
</dbReference>
<comment type="catalytic activity">
    <reaction evidence="1">
        <text>ATP + protein L-histidine = ADP + protein N-phospho-L-histidine.</text>
        <dbReference type="EC" id="2.7.13.3"/>
    </reaction>
</comment>
<evidence type="ECO:0000256" key="7">
    <source>
        <dbReference type="PROSITE-ProRule" id="PRU00169"/>
    </source>
</evidence>
<keyword evidence="5 10" id="KW-0418">Kinase</keyword>